<dbReference type="InterPro" id="IPR016024">
    <property type="entry name" value="ARM-type_fold"/>
</dbReference>
<evidence type="ECO:0000256" key="2">
    <source>
        <dbReference type="ARBA" id="ARBA00022553"/>
    </source>
</evidence>
<evidence type="ECO:0000256" key="1">
    <source>
        <dbReference type="ARBA" id="ARBA00004123"/>
    </source>
</evidence>
<name>A0A7S0HXA0_9CRYP</name>
<dbReference type="GO" id="GO:0005681">
    <property type="term" value="C:spliceosomal complex"/>
    <property type="evidence" value="ECO:0007669"/>
    <property type="project" value="TreeGrafter"/>
</dbReference>
<sequence>MGADGMEEAGEEEDDETKMNKMLDQAEGVEIMDIHQLKRAILSLERKIAKNQEMRVKHADEPTKFLDSEVELYADINNLQALATAPELYGEFVKLNAVQKLSELLDHENVDITLATIELVNELTDPDALGEMESGECFKDLVNAMIENAFLELLAKNLDRIDESEDDGRQGVYNALSIIENLSELQPHALEAICEKTELVPWLFKRLRVKTFDQNKLYCSEIISILCQQNQENQKKIGSDGGMDILLQLTSSWKKKDPKDSDESEMIQNLFDSICSCVMVPENLAAFVEGEGIELMVIMLQARKFAARCALKVLDYSLSRSTTACERFVNATGLKTLFPGLLKPQSILANCNFKEAKGGVREDEEHVISIISSLILRLGGDLHARVLQKFVENGFEKLDKLIELHEKYYTLVETSADDDDKDEEEEDAYQNMTAEERRYLARLDKGLFILQLVDTILAFLLTEDLPGIDKRIRMLLHQSDAGIEQVIKVMKEYNENIGEETTGGDEALNMKEITGDLLEFLKEQQS</sequence>
<keyword evidence="2" id="KW-0597">Phosphoprotein</keyword>
<dbReference type="Pfam" id="PF08216">
    <property type="entry name" value="CTNNBL"/>
    <property type="match status" value="1"/>
</dbReference>
<feature type="domain" description="Beta-catenin-like protein 1 N-terminal" evidence="6">
    <location>
        <begin position="12"/>
        <end position="117"/>
    </location>
</feature>
<evidence type="ECO:0000256" key="3">
    <source>
        <dbReference type="ARBA" id="ARBA00022737"/>
    </source>
</evidence>
<keyword evidence="4" id="KW-0175">Coiled coil</keyword>
<evidence type="ECO:0000256" key="5">
    <source>
        <dbReference type="ARBA" id="ARBA00023242"/>
    </source>
</evidence>
<dbReference type="GO" id="GO:0010467">
    <property type="term" value="P:gene expression"/>
    <property type="evidence" value="ECO:0007669"/>
    <property type="project" value="UniProtKB-ARBA"/>
</dbReference>
<dbReference type="InterPro" id="IPR013180">
    <property type="entry name" value="CTNNBL1_N"/>
</dbReference>
<evidence type="ECO:0000256" key="4">
    <source>
        <dbReference type="ARBA" id="ARBA00023054"/>
    </source>
</evidence>
<dbReference type="Gene3D" id="1.25.10.10">
    <property type="entry name" value="Leucine-rich Repeat Variant"/>
    <property type="match status" value="1"/>
</dbReference>
<dbReference type="AlphaFoldDB" id="A0A7S0HXA0"/>
<dbReference type="SUPFAM" id="SSF48371">
    <property type="entry name" value="ARM repeat"/>
    <property type="match status" value="1"/>
</dbReference>
<dbReference type="PANTHER" id="PTHR14978:SF0">
    <property type="entry name" value="BETA-CATENIN-LIKE PROTEIN 1"/>
    <property type="match status" value="1"/>
</dbReference>
<proteinExistence type="predicted"/>
<dbReference type="PANTHER" id="PTHR14978">
    <property type="entry name" value="BETA-CATENIN-LIKE PROTEIN 1 NUCLEAR ASSOCIATED PROTEIN"/>
    <property type="match status" value="1"/>
</dbReference>
<organism evidence="7">
    <name type="scientific">Hanusia phi</name>
    <dbReference type="NCBI Taxonomy" id="3032"/>
    <lineage>
        <taxon>Eukaryota</taxon>
        <taxon>Cryptophyceae</taxon>
        <taxon>Pyrenomonadales</taxon>
        <taxon>Geminigeraceae</taxon>
        <taxon>Hanusia</taxon>
    </lineage>
</organism>
<comment type="subcellular location">
    <subcellularLocation>
        <location evidence="1">Nucleus</location>
    </subcellularLocation>
</comment>
<dbReference type="FunFam" id="1.25.10.10:FF:001136">
    <property type="entry name" value="Beta-catenin-like protein 1"/>
    <property type="match status" value="1"/>
</dbReference>
<keyword evidence="3" id="KW-0677">Repeat</keyword>
<protein>
    <recommendedName>
        <fullName evidence="6">Beta-catenin-like protein 1 N-terminal domain-containing protein</fullName>
    </recommendedName>
</protein>
<dbReference type="InterPro" id="IPR039678">
    <property type="entry name" value="CTNNBL1"/>
</dbReference>
<dbReference type="EMBL" id="HBEO01032011">
    <property type="protein sequence ID" value="CAD8504733.1"/>
    <property type="molecule type" value="Transcribed_RNA"/>
</dbReference>
<dbReference type="InterPro" id="IPR011989">
    <property type="entry name" value="ARM-like"/>
</dbReference>
<accession>A0A7S0HXA0</accession>
<reference evidence="7" key="1">
    <citation type="submission" date="2021-01" db="EMBL/GenBank/DDBJ databases">
        <authorList>
            <person name="Corre E."/>
            <person name="Pelletier E."/>
            <person name="Niang G."/>
            <person name="Scheremetjew M."/>
            <person name="Finn R."/>
            <person name="Kale V."/>
            <person name="Holt S."/>
            <person name="Cochrane G."/>
            <person name="Meng A."/>
            <person name="Brown T."/>
            <person name="Cohen L."/>
        </authorList>
    </citation>
    <scope>NUCLEOTIDE SEQUENCE</scope>
    <source>
        <strain evidence="7">CCMP325</strain>
    </source>
</reference>
<evidence type="ECO:0000259" key="6">
    <source>
        <dbReference type="SMART" id="SM01156"/>
    </source>
</evidence>
<keyword evidence="5" id="KW-0539">Nucleus</keyword>
<dbReference type="SMART" id="SM01156">
    <property type="entry name" value="DUF1716"/>
    <property type="match status" value="1"/>
</dbReference>
<evidence type="ECO:0000313" key="7">
    <source>
        <dbReference type="EMBL" id="CAD8504733.1"/>
    </source>
</evidence>
<gene>
    <name evidence="7" type="ORF">HPHI1048_LOCUS21696</name>
</gene>